<dbReference type="EMBL" id="MGGP01000025">
    <property type="protein sequence ID" value="OGM31445.1"/>
    <property type="molecule type" value="Genomic_DNA"/>
</dbReference>
<keyword evidence="2" id="KW-1003">Cell membrane</keyword>
<evidence type="ECO:0000259" key="6">
    <source>
        <dbReference type="Pfam" id="PF00535"/>
    </source>
</evidence>
<evidence type="ECO:0000256" key="4">
    <source>
        <dbReference type="ARBA" id="ARBA00022679"/>
    </source>
</evidence>
<dbReference type="GO" id="GO:0005886">
    <property type="term" value="C:plasma membrane"/>
    <property type="evidence" value="ECO:0007669"/>
    <property type="project" value="UniProtKB-SubCell"/>
</dbReference>
<dbReference type="Gene3D" id="3.90.550.10">
    <property type="entry name" value="Spore Coat Polysaccharide Biosynthesis Protein SpsA, Chain A"/>
    <property type="match status" value="1"/>
</dbReference>
<comment type="caution">
    <text evidence="7">The sequence shown here is derived from an EMBL/GenBank/DDBJ whole genome shotgun (WGS) entry which is preliminary data.</text>
</comment>
<evidence type="ECO:0000256" key="1">
    <source>
        <dbReference type="ARBA" id="ARBA00004236"/>
    </source>
</evidence>
<sequence length="281" mass="32649">MNPDLSIIIPARNEIFLQKTITDLLTKAEGNIEVIVVLDGYWPVPQLTEDSRIKIIHRGRPTGMRAAINAGVAIAKGKYLLKTDAHCMFAQGFDKILAKNCSEDWVVVPRRFALDPEKWALIDNPKYPIDYMYLSQDLHGVPWTEKNRDSKLKEKLVDETMSNQGSVWFMVKDYFHYLELMDEATYGIFWNEFQEIGLKCWLSGGHVMVNKETWYAHWHKTSNYGRGYGLPGSEQSKALAAVDKWKMKGWHKQKLPLSWLIERFWPVPTWTTELIEKVRTQ</sequence>
<dbReference type="InterPro" id="IPR001173">
    <property type="entry name" value="Glyco_trans_2-like"/>
</dbReference>
<dbReference type="PANTHER" id="PTHR43646:SF2">
    <property type="entry name" value="GLYCOSYLTRANSFERASE 2-LIKE DOMAIN-CONTAINING PROTEIN"/>
    <property type="match status" value="1"/>
</dbReference>
<dbReference type="AlphaFoldDB" id="A0A1F7YYA1"/>
<evidence type="ECO:0000256" key="3">
    <source>
        <dbReference type="ARBA" id="ARBA00022676"/>
    </source>
</evidence>
<dbReference type="PANTHER" id="PTHR43646">
    <property type="entry name" value="GLYCOSYLTRANSFERASE"/>
    <property type="match status" value="1"/>
</dbReference>
<evidence type="ECO:0000256" key="5">
    <source>
        <dbReference type="ARBA" id="ARBA00023136"/>
    </source>
</evidence>
<feature type="domain" description="Glycosyltransferase 2-like" evidence="6">
    <location>
        <begin position="6"/>
        <end position="120"/>
    </location>
</feature>
<reference evidence="7 8" key="1">
    <citation type="journal article" date="2016" name="Nat. Commun.">
        <title>Thousands of microbial genomes shed light on interconnected biogeochemical processes in an aquifer system.</title>
        <authorList>
            <person name="Anantharaman K."/>
            <person name="Brown C.T."/>
            <person name="Hug L.A."/>
            <person name="Sharon I."/>
            <person name="Castelle C.J."/>
            <person name="Probst A.J."/>
            <person name="Thomas B.C."/>
            <person name="Singh A."/>
            <person name="Wilkins M.J."/>
            <person name="Karaoz U."/>
            <person name="Brodie E.L."/>
            <person name="Williams K.H."/>
            <person name="Hubbard S.S."/>
            <person name="Banfield J.F."/>
        </authorList>
    </citation>
    <scope>NUCLEOTIDE SEQUENCE [LARGE SCALE GENOMIC DNA]</scope>
</reference>
<comment type="subcellular location">
    <subcellularLocation>
        <location evidence="1">Cell membrane</location>
    </subcellularLocation>
</comment>
<dbReference type="Proteomes" id="UP000178870">
    <property type="component" value="Unassembled WGS sequence"/>
</dbReference>
<proteinExistence type="predicted"/>
<dbReference type="SUPFAM" id="SSF53448">
    <property type="entry name" value="Nucleotide-diphospho-sugar transferases"/>
    <property type="match status" value="1"/>
</dbReference>
<keyword evidence="3" id="KW-0328">Glycosyltransferase</keyword>
<accession>A0A1F7YYA1</accession>
<organism evidence="7 8">
    <name type="scientific">Candidatus Woesebacteria bacterium RIFCSPHIGHO2_01_FULL_44_21</name>
    <dbReference type="NCBI Taxonomy" id="1802503"/>
    <lineage>
        <taxon>Bacteria</taxon>
        <taxon>Candidatus Woeseibacteriota</taxon>
    </lineage>
</organism>
<protein>
    <recommendedName>
        <fullName evidence="6">Glycosyltransferase 2-like domain-containing protein</fullName>
    </recommendedName>
</protein>
<keyword evidence="4" id="KW-0808">Transferase</keyword>
<name>A0A1F7YYA1_9BACT</name>
<dbReference type="Pfam" id="PF00535">
    <property type="entry name" value="Glycos_transf_2"/>
    <property type="match status" value="1"/>
</dbReference>
<dbReference type="GO" id="GO:0016757">
    <property type="term" value="F:glycosyltransferase activity"/>
    <property type="evidence" value="ECO:0007669"/>
    <property type="project" value="UniProtKB-KW"/>
</dbReference>
<dbReference type="InterPro" id="IPR029044">
    <property type="entry name" value="Nucleotide-diphossugar_trans"/>
</dbReference>
<evidence type="ECO:0000313" key="8">
    <source>
        <dbReference type="Proteomes" id="UP000178870"/>
    </source>
</evidence>
<evidence type="ECO:0000256" key="2">
    <source>
        <dbReference type="ARBA" id="ARBA00022475"/>
    </source>
</evidence>
<evidence type="ECO:0000313" key="7">
    <source>
        <dbReference type="EMBL" id="OGM31445.1"/>
    </source>
</evidence>
<keyword evidence="5" id="KW-0472">Membrane</keyword>
<gene>
    <name evidence="7" type="ORF">A2803_05240</name>
</gene>